<sequence>MKATQDMIMSINSDISNLSYQIRENQEKIHLLQKCHAQLSNEQEDFIANKRLIHQPELDSSVWNGKNAERFNRERNEMEQEMSHMSDLVDQQLHDITSKINALESANGTLSSTISSKKFQLSNLK</sequence>
<gene>
    <name evidence="1" type="ORF">J2X07_003421</name>
</gene>
<evidence type="ECO:0000313" key="2">
    <source>
        <dbReference type="Proteomes" id="UP001258181"/>
    </source>
</evidence>
<accession>A0ABU1U4L8</accession>
<reference evidence="1 2" key="1">
    <citation type="submission" date="2023-07" db="EMBL/GenBank/DDBJ databases">
        <title>Sorghum-associated microbial communities from plants grown in Nebraska, USA.</title>
        <authorList>
            <person name="Schachtman D."/>
        </authorList>
    </citation>
    <scope>NUCLEOTIDE SEQUENCE [LARGE SCALE GENOMIC DNA]</scope>
    <source>
        <strain evidence="1 2">BE211</strain>
    </source>
</reference>
<organism evidence="1 2">
    <name type="scientific">Fictibacillus barbaricus</name>
    <dbReference type="NCBI Taxonomy" id="182136"/>
    <lineage>
        <taxon>Bacteria</taxon>
        <taxon>Bacillati</taxon>
        <taxon>Bacillota</taxon>
        <taxon>Bacilli</taxon>
        <taxon>Bacillales</taxon>
        <taxon>Fictibacillaceae</taxon>
        <taxon>Fictibacillus</taxon>
    </lineage>
</organism>
<dbReference type="Pfam" id="PF16888">
    <property type="entry name" value="YwqH-like"/>
    <property type="match status" value="1"/>
</dbReference>
<keyword evidence="2" id="KW-1185">Reference proteome</keyword>
<comment type="caution">
    <text evidence="1">The sequence shown here is derived from an EMBL/GenBank/DDBJ whole genome shotgun (WGS) entry which is preliminary data.</text>
</comment>
<proteinExistence type="predicted"/>
<dbReference type="RefSeq" id="WP_310261333.1">
    <property type="nucleotide sequence ID" value="NZ_JAVDWA010000007.1"/>
</dbReference>
<dbReference type="Proteomes" id="UP001258181">
    <property type="component" value="Unassembled WGS sequence"/>
</dbReference>
<protein>
    <submittedName>
        <fullName evidence="1">Uncharacterized protein YukE</fullName>
    </submittedName>
</protein>
<dbReference type="EMBL" id="JAVDWA010000007">
    <property type="protein sequence ID" value="MDR7074425.1"/>
    <property type="molecule type" value="Genomic_DNA"/>
</dbReference>
<evidence type="ECO:0000313" key="1">
    <source>
        <dbReference type="EMBL" id="MDR7074425.1"/>
    </source>
</evidence>
<name>A0ABU1U4L8_9BACL</name>
<dbReference type="InterPro" id="IPR031681">
    <property type="entry name" value="YwqH-like"/>
</dbReference>